<organism evidence="2 3">
    <name type="scientific">Diversispora epigaea</name>
    <dbReference type="NCBI Taxonomy" id="1348612"/>
    <lineage>
        <taxon>Eukaryota</taxon>
        <taxon>Fungi</taxon>
        <taxon>Fungi incertae sedis</taxon>
        <taxon>Mucoromycota</taxon>
        <taxon>Glomeromycotina</taxon>
        <taxon>Glomeromycetes</taxon>
        <taxon>Diversisporales</taxon>
        <taxon>Diversisporaceae</taxon>
        <taxon>Diversispora</taxon>
    </lineage>
</organism>
<evidence type="ECO:0000313" key="2">
    <source>
        <dbReference type="EMBL" id="RHZ81264.1"/>
    </source>
</evidence>
<dbReference type="AlphaFoldDB" id="A0A397J7U7"/>
<name>A0A397J7U7_9GLOM</name>
<protein>
    <submittedName>
        <fullName evidence="2">Uncharacterized protein</fullName>
    </submittedName>
</protein>
<accession>A0A397J7U7</accession>
<keyword evidence="3" id="KW-1185">Reference proteome</keyword>
<reference evidence="2 3" key="1">
    <citation type="submission" date="2018-08" db="EMBL/GenBank/DDBJ databases">
        <title>Genome and evolution of the arbuscular mycorrhizal fungus Diversispora epigaea (formerly Glomus versiforme) and its bacterial endosymbionts.</title>
        <authorList>
            <person name="Sun X."/>
            <person name="Fei Z."/>
            <person name="Harrison M."/>
        </authorList>
    </citation>
    <scope>NUCLEOTIDE SEQUENCE [LARGE SCALE GENOMIC DNA]</scope>
    <source>
        <strain evidence="2 3">IT104</strain>
    </source>
</reference>
<sequence>MSSRMPSSMPSCVSSCMPPSMPWLLSSLMPSRTRSTTAILIGTTKYKSPVTDTTTGNITELEKHILELMDISIVTINYPNTNNKRRTLNVPWMNTPTNNSSRNYSPRGAIPRSNN</sequence>
<dbReference type="EMBL" id="PQFF01000114">
    <property type="protein sequence ID" value="RHZ81264.1"/>
    <property type="molecule type" value="Genomic_DNA"/>
</dbReference>
<gene>
    <name evidence="2" type="ORF">Glove_122g31</name>
</gene>
<feature type="compositionally biased region" description="Polar residues" evidence="1">
    <location>
        <begin position="92"/>
        <end position="104"/>
    </location>
</feature>
<dbReference type="Proteomes" id="UP000266861">
    <property type="component" value="Unassembled WGS sequence"/>
</dbReference>
<comment type="caution">
    <text evidence="2">The sequence shown here is derived from an EMBL/GenBank/DDBJ whole genome shotgun (WGS) entry which is preliminary data.</text>
</comment>
<feature type="region of interest" description="Disordered" evidence="1">
    <location>
        <begin position="89"/>
        <end position="115"/>
    </location>
</feature>
<proteinExistence type="predicted"/>
<evidence type="ECO:0000313" key="3">
    <source>
        <dbReference type="Proteomes" id="UP000266861"/>
    </source>
</evidence>
<dbReference type="OrthoDB" id="2426053at2759"/>
<evidence type="ECO:0000256" key="1">
    <source>
        <dbReference type="SAM" id="MobiDB-lite"/>
    </source>
</evidence>